<dbReference type="Proteomes" id="UP000309992">
    <property type="component" value="Unassembled WGS sequence"/>
</dbReference>
<keyword evidence="2" id="KW-0812">Transmembrane</keyword>
<proteinExistence type="predicted"/>
<gene>
    <name evidence="3" type="ORF">FCN18_33545</name>
</gene>
<evidence type="ECO:0000313" key="3">
    <source>
        <dbReference type="EMBL" id="TKG61565.1"/>
    </source>
</evidence>
<name>A0ABY2RV24_9PSEU</name>
<keyword evidence="2" id="KW-0472">Membrane</keyword>
<evidence type="ECO:0008006" key="5">
    <source>
        <dbReference type="Google" id="ProtNLM"/>
    </source>
</evidence>
<feature type="transmembrane region" description="Helical" evidence="2">
    <location>
        <begin position="47"/>
        <end position="66"/>
    </location>
</feature>
<feature type="transmembrane region" description="Helical" evidence="2">
    <location>
        <begin position="72"/>
        <end position="91"/>
    </location>
</feature>
<keyword evidence="2" id="KW-1133">Transmembrane helix</keyword>
<dbReference type="RefSeq" id="WP_137097041.1">
    <property type="nucleotide sequence ID" value="NZ_SWMS01000030.1"/>
</dbReference>
<protein>
    <recommendedName>
        <fullName evidence="5">DUF3040 domain-containing protein</fullName>
    </recommendedName>
</protein>
<feature type="region of interest" description="Disordered" evidence="1">
    <location>
        <begin position="1"/>
        <end position="27"/>
    </location>
</feature>
<keyword evidence="4" id="KW-1185">Reference proteome</keyword>
<evidence type="ECO:0000256" key="1">
    <source>
        <dbReference type="SAM" id="MobiDB-lite"/>
    </source>
</evidence>
<evidence type="ECO:0000256" key="2">
    <source>
        <dbReference type="SAM" id="Phobius"/>
    </source>
</evidence>
<organism evidence="3 4">
    <name type="scientific">Prauserella endophytica</name>
    <dbReference type="NCBI Taxonomy" id="1592324"/>
    <lineage>
        <taxon>Bacteria</taxon>
        <taxon>Bacillati</taxon>
        <taxon>Actinomycetota</taxon>
        <taxon>Actinomycetes</taxon>
        <taxon>Pseudonocardiales</taxon>
        <taxon>Pseudonocardiaceae</taxon>
        <taxon>Prauserella</taxon>
        <taxon>Prauserella coralliicola group</taxon>
    </lineage>
</organism>
<evidence type="ECO:0000313" key="4">
    <source>
        <dbReference type="Proteomes" id="UP000309992"/>
    </source>
</evidence>
<dbReference type="EMBL" id="SWMS01000030">
    <property type="protein sequence ID" value="TKG61565.1"/>
    <property type="molecule type" value="Genomic_DNA"/>
</dbReference>
<accession>A0ABY2RV24</accession>
<comment type="caution">
    <text evidence="3">The sequence shown here is derived from an EMBL/GenBank/DDBJ whole genome shotgun (WGS) entry which is preliminary data.</text>
</comment>
<reference evidence="3 4" key="1">
    <citation type="journal article" date="2015" name="Antonie Van Leeuwenhoek">
        <title>Prauserella endophytica sp. nov., an endophytic actinobacterium isolated from Tamarix taklamakanensis.</title>
        <authorList>
            <person name="Liu J.M."/>
            <person name="Habden X."/>
            <person name="Guo L."/>
            <person name="Tuo L."/>
            <person name="Jiang Z.K."/>
            <person name="Liu S.W."/>
            <person name="Liu X.F."/>
            <person name="Chen L."/>
            <person name="Li R.F."/>
            <person name="Zhang Y.Q."/>
            <person name="Sun C.H."/>
        </authorList>
    </citation>
    <scope>NUCLEOTIDE SEQUENCE [LARGE SCALE GENOMIC DNA]</scope>
    <source>
        <strain evidence="3 4">CGMCC 4.7182</strain>
    </source>
</reference>
<sequence length="96" mass="9849">MSTSIDNDVEARPVDEPNPPGLADLEPDEPVEVDAELVVMEFGDARVAAPLLLMLITGLATVVAVLSPVAVVTWIAAGFAAAVGTATARVLRGGVR</sequence>